<name>A0ABN2XTD3_9ACTN</name>
<dbReference type="Pfam" id="PF00072">
    <property type="entry name" value="Response_reg"/>
    <property type="match status" value="1"/>
</dbReference>
<keyword evidence="9" id="KW-1185">Reference proteome</keyword>
<dbReference type="EMBL" id="BAAANS010000054">
    <property type="protein sequence ID" value="GAA2116320.1"/>
    <property type="molecule type" value="Genomic_DNA"/>
</dbReference>
<evidence type="ECO:0000256" key="1">
    <source>
        <dbReference type="ARBA" id="ARBA00022553"/>
    </source>
</evidence>
<feature type="domain" description="Response regulatory" evidence="7">
    <location>
        <begin position="15"/>
        <end position="132"/>
    </location>
</feature>
<keyword evidence="4" id="KW-0804">Transcription</keyword>
<proteinExistence type="predicted"/>
<dbReference type="Proteomes" id="UP001500897">
    <property type="component" value="Unassembled WGS sequence"/>
</dbReference>
<dbReference type="RefSeq" id="WP_344556909.1">
    <property type="nucleotide sequence ID" value="NZ_BAAANS010000054.1"/>
</dbReference>
<gene>
    <name evidence="8" type="ORF">GCM10009759_61810</name>
</gene>
<evidence type="ECO:0000313" key="8">
    <source>
        <dbReference type="EMBL" id="GAA2116320.1"/>
    </source>
</evidence>
<dbReference type="SMART" id="SM00448">
    <property type="entry name" value="REC"/>
    <property type="match status" value="1"/>
</dbReference>
<dbReference type="CDD" id="cd06170">
    <property type="entry name" value="LuxR_C_like"/>
    <property type="match status" value="1"/>
</dbReference>
<dbReference type="InterPro" id="IPR016032">
    <property type="entry name" value="Sig_transdc_resp-reg_C-effctor"/>
</dbReference>
<evidence type="ECO:0000256" key="4">
    <source>
        <dbReference type="ARBA" id="ARBA00023163"/>
    </source>
</evidence>
<dbReference type="SUPFAM" id="SSF46894">
    <property type="entry name" value="C-terminal effector domain of the bipartite response regulators"/>
    <property type="match status" value="1"/>
</dbReference>
<evidence type="ECO:0000256" key="2">
    <source>
        <dbReference type="ARBA" id="ARBA00023015"/>
    </source>
</evidence>
<keyword evidence="2" id="KW-0805">Transcription regulation</keyword>
<dbReference type="Gene3D" id="3.40.50.2300">
    <property type="match status" value="1"/>
</dbReference>
<dbReference type="Gene3D" id="1.10.10.10">
    <property type="entry name" value="Winged helix-like DNA-binding domain superfamily/Winged helix DNA-binding domain"/>
    <property type="match status" value="1"/>
</dbReference>
<dbReference type="InterPro" id="IPR011006">
    <property type="entry name" value="CheY-like_superfamily"/>
</dbReference>
<evidence type="ECO:0000313" key="9">
    <source>
        <dbReference type="Proteomes" id="UP001500897"/>
    </source>
</evidence>
<dbReference type="InterPro" id="IPR039420">
    <property type="entry name" value="WalR-like"/>
</dbReference>
<dbReference type="InterPro" id="IPR058245">
    <property type="entry name" value="NreC/VraR/RcsB-like_REC"/>
</dbReference>
<keyword evidence="1" id="KW-0597">Phosphoprotein</keyword>
<comment type="caution">
    <text evidence="8">The sequence shown here is derived from an EMBL/GenBank/DDBJ whole genome shotgun (WGS) entry which is preliminary data.</text>
</comment>
<evidence type="ECO:0000256" key="5">
    <source>
        <dbReference type="PROSITE-ProRule" id="PRU00169"/>
    </source>
</evidence>
<reference evidence="8 9" key="1">
    <citation type="journal article" date="2019" name="Int. J. Syst. Evol. Microbiol.">
        <title>The Global Catalogue of Microorganisms (GCM) 10K type strain sequencing project: providing services to taxonomists for standard genome sequencing and annotation.</title>
        <authorList>
            <consortium name="The Broad Institute Genomics Platform"/>
            <consortium name="The Broad Institute Genome Sequencing Center for Infectious Disease"/>
            <person name="Wu L."/>
            <person name="Ma J."/>
        </authorList>
    </citation>
    <scope>NUCLEOTIDE SEQUENCE [LARGE SCALE GENOMIC DNA]</scope>
    <source>
        <strain evidence="8 9">JCM 14559</strain>
    </source>
</reference>
<dbReference type="PANTHER" id="PTHR43214">
    <property type="entry name" value="TWO-COMPONENT RESPONSE REGULATOR"/>
    <property type="match status" value="1"/>
</dbReference>
<accession>A0ABN2XTD3</accession>
<dbReference type="PROSITE" id="PS50043">
    <property type="entry name" value="HTH_LUXR_2"/>
    <property type="match status" value="1"/>
</dbReference>
<dbReference type="Pfam" id="PF00196">
    <property type="entry name" value="GerE"/>
    <property type="match status" value="1"/>
</dbReference>
<feature type="domain" description="HTH luxR-type" evidence="6">
    <location>
        <begin position="153"/>
        <end position="218"/>
    </location>
</feature>
<sequence length="233" mass="24507">MADPPATPSYSRHRAVVVADPFPVPRAAIAALLRRSGAADETVEAASPQAALDAVRRLDAAVLITEVDLLAPGDGVLLCRQAKALAKPPSVLVFTGADDPAVVAACLSGGVDALVHRTASPERLVRAVEAVAVGRPVWYLREPQPGTLPFPAGRDRLPGMTGREQEVLGLLLRRFSNEEIALELHLARQTVKNHVSSVLHKLGMANRRELLGSVRGIHGSVPAGPLRVPAAAS</sequence>
<organism evidence="8 9">
    <name type="scientific">Kitasatospora saccharophila</name>
    <dbReference type="NCBI Taxonomy" id="407973"/>
    <lineage>
        <taxon>Bacteria</taxon>
        <taxon>Bacillati</taxon>
        <taxon>Actinomycetota</taxon>
        <taxon>Actinomycetes</taxon>
        <taxon>Kitasatosporales</taxon>
        <taxon>Streptomycetaceae</taxon>
        <taxon>Kitasatospora</taxon>
    </lineage>
</organism>
<dbReference type="InterPro" id="IPR001789">
    <property type="entry name" value="Sig_transdc_resp-reg_receiver"/>
</dbReference>
<dbReference type="PROSITE" id="PS50110">
    <property type="entry name" value="RESPONSE_REGULATORY"/>
    <property type="match status" value="1"/>
</dbReference>
<dbReference type="SUPFAM" id="SSF52172">
    <property type="entry name" value="CheY-like"/>
    <property type="match status" value="1"/>
</dbReference>
<evidence type="ECO:0000259" key="7">
    <source>
        <dbReference type="PROSITE" id="PS50110"/>
    </source>
</evidence>
<dbReference type="InterPro" id="IPR000792">
    <property type="entry name" value="Tscrpt_reg_LuxR_C"/>
</dbReference>
<dbReference type="InterPro" id="IPR036388">
    <property type="entry name" value="WH-like_DNA-bd_sf"/>
</dbReference>
<evidence type="ECO:0000259" key="6">
    <source>
        <dbReference type="PROSITE" id="PS50043"/>
    </source>
</evidence>
<keyword evidence="3" id="KW-0238">DNA-binding</keyword>
<evidence type="ECO:0000256" key="3">
    <source>
        <dbReference type="ARBA" id="ARBA00023125"/>
    </source>
</evidence>
<dbReference type="PRINTS" id="PR00038">
    <property type="entry name" value="HTHLUXR"/>
</dbReference>
<dbReference type="SMART" id="SM00421">
    <property type="entry name" value="HTH_LUXR"/>
    <property type="match status" value="1"/>
</dbReference>
<protein>
    <submittedName>
        <fullName evidence="8">Response regulator transcription factor</fullName>
    </submittedName>
</protein>
<dbReference type="PANTHER" id="PTHR43214:SF41">
    <property type="entry name" value="NITRATE_NITRITE RESPONSE REGULATOR PROTEIN NARP"/>
    <property type="match status" value="1"/>
</dbReference>
<comment type="caution">
    <text evidence="5">Lacks conserved residue(s) required for the propagation of feature annotation.</text>
</comment>
<dbReference type="CDD" id="cd17535">
    <property type="entry name" value="REC_NarL-like"/>
    <property type="match status" value="1"/>
</dbReference>